<dbReference type="CDD" id="cd01949">
    <property type="entry name" value="GGDEF"/>
    <property type="match status" value="1"/>
</dbReference>
<dbReference type="Gene3D" id="3.30.70.270">
    <property type="match status" value="1"/>
</dbReference>
<evidence type="ECO:0000256" key="4">
    <source>
        <dbReference type="ARBA" id="ARBA00022692"/>
    </source>
</evidence>
<reference evidence="10 11" key="1">
    <citation type="submission" date="2017-09" db="EMBL/GenBank/DDBJ databases">
        <title>The Catabolism of 3,6-Dichlorosalicylic acid is Initiated by the Cytochrome P450 Monooxygenase DsmABC in Rhizorhabdus dicambivorans Ndbn-20.</title>
        <authorList>
            <person name="Na L."/>
        </authorList>
    </citation>
    <scope>NUCLEOTIDE SEQUENCE [LARGE SCALE GENOMIC DNA]</scope>
    <source>
        <strain evidence="10 11">Ndbn-20m</strain>
    </source>
</reference>
<dbReference type="GO" id="GO:1902201">
    <property type="term" value="P:negative regulation of bacterial-type flagellum-dependent cell motility"/>
    <property type="evidence" value="ECO:0007669"/>
    <property type="project" value="TreeGrafter"/>
</dbReference>
<dbReference type="SMART" id="SM00267">
    <property type="entry name" value="GGDEF"/>
    <property type="match status" value="1"/>
</dbReference>
<evidence type="ECO:0000313" key="11">
    <source>
        <dbReference type="Proteomes" id="UP000218934"/>
    </source>
</evidence>
<dbReference type="Gene3D" id="3.30.450.20">
    <property type="entry name" value="PAS domain"/>
    <property type="match status" value="1"/>
</dbReference>
<evidence type="ECO:0000313" key="10">
    <source>
        <dbReference type="EMBL" id="PCE44359.1"/>
    </source>
</evidence>
<evidence type="ECO:0000256" key="5">
    <source>
        <dbReference type="ARBA" id="ARBA00022989"/>
    </source>
</evidence>
<dbReference type="EC" id="2.7.7.65" evidence="2"/>
<dbReference type="GO" id="GO:0052621">
    <property type="term" value="F:diguanylate cyclase activity"/>
    <property type="evidence" value="ECO:0007669"/>
    <property type="project" value="UniProtKB-EC"/>
</dbReference>
<feature type="transmembrane region" description="Helical" evidence="8">
    <location>
        <begin position="276"/>
        <end position="297"/>
    </location>
</feature>
<dbReference type="Pfam" id="PF00989">
    <property type="entry name" value="PAS"/>
    <property type="match status" value="1"/>
</dbReference>
<gene>
    <name evidence="10" type="ORF">COO09_01655</name>
</gene>
<dbReference type="InterPro" id="IPR013767">
    <property type="entry name" value="PAS_fold"/>
</dbReference>
<evidence type="ECO:0000256" key="7">
    <source>
        <dbReference type="ARBA" id="ARBA00034247"/>
    </source>
</evidence>
<keyword evidence="6 8" id="KW-0472">Membrane</keyword>
<dbReference type="PANTHER" id="PTHR45138:SF9">
    <property type="entry name" value="DIGUANYLATE CYCLASE DGCM-RELATED"/>
    <property type="match status" value="1"/>
</dbReference>
<dbReference type="GO" id="GO:0005886">
    <property type="term" value="C:plasma membrane"/>
    <property type="evidence" value="ECO:0007669"/>
    <property type="project" value="UniProtKB-SubCell"/>
</dbReference>
<dbReference type="GO" id="GO:0006355">
    <property type="term" value="P:regulation of DNA-templated transcription"/>
    <property type="evidence" value="ECO:0007669"/>
    <property type="project" value="InterPro"/>
</dbReference>
<dbReference type="SMART" id="SM00091">
    <property type="entry name" value="PAS"/>
    <property type="match status" value="1"/>
</dbReference>
<evidence type="ECO:0000256" key="1">
    <source>
        <dbReference type="ARBA" id="ARBA00004651"/>
    </source>
</evidence>
<dbReference type="EMBL" id="NWUF01000001">
    <property type="protein sequence ID" value="PCE44359.1"/>
    <property type="molecule type" value="Genomic_DNA"/>
</dbReference>
<name>A0A2A4G1J8_9SPHN</name>
<dbReference type="PROSITE" id="PS50887">
    <property type="entry name" value="GGDEF"/>
    <property type="match status" value="1"/>
</dbReference>
<dbReference type="KEGG" id="rdi:CMV14_12270"/>
<dbReference type="AlphaFoldDB" id="A0A2A4G1J8"/>
<keyword evidence="3" id="KW-1003">Cell membrane</keyword>
<feature type="transmembrane region" description="Helical" evidence="8">
    <location>
        <begin position="126"/>
        <end position="148"/>
    </location>
</feature>
<dbReference type="FunFam" id="3.30.70.270:FF:000001">
    <property type="entry name" value="Diguanylate cyclase domain protein"/>
    <property type="match status" value="1"/>
</dbReference>
<comment type="caution">
    <text evidence="10">The sequence shown here is derived from an EMBL/GenBank/DDBJ whole genome shotgun (WGS) entry which is preliminary data.</text>
</comment>
<dbReference type="Pfam" id="PF05231">
    <property type="entry name" value="MASE1"/>
    <property type="match status" value="1"/>
</dbReference>
<dbReference type="InterPro" id="IPR029787">
    <property type="entry name" value="Nucleotide_cyclase"/>
</dbReference>
<keyword evidence="5 8" id="KW-1133">Transmembrane helix</keyword>
<dbReference type="SUPFAM" id="SSF55785">
    <property type="entry name" value="PYP-like sensor domain (PAS domain)"/>
    <property type="match status" value="1"/>
</dbReference>
<dbReference type="OrthoDB" id="9812260at2"/>
<dbReference type="Proteomes" id="UP000218934">
    <property type="component" value="Unassembled WGS sequence"/>
</dbReference>
<evidence type="ECO:0000256" key="3">
    <source>
        <dbReference type="ARBA" id="ARBA00022475"/>
    </source>
</evidence>
<feature type="transmembrane region" description="Helical" evidence="8">
    <location>
        <begin position="197"/>
        <end position="216"/>
    </location>
</feature>
<feature type="transmembrane region" description="Helical" evidence="8">
    <location>
        <begin position="91"/>
        <end position="114"/>
    </location>
</feature>
<accession>A0A2A4G1J8</accession>
<evidence type="ECO:0000259" key="9">
    <source>
        <dbReference type="PROSITE" id="PS50887"/>
    </source>
</evidence>
<keyword evidence="11" id="KW-1185">Reference proteome</keyword>
<dbReference type="Pfam" id="PF00990">
    <property type="entry name" value="GGDEF"/>
    <property type="match status" value="1"/>
</dbReference>
<dbReference type="InterPro" id="IPR050469">
    <property type="entry name" value="Diguanylate_Cyclase"/>
</dbReference>
<dbReference type="SUPFAM" id="SSF55073">
    <property type="entry name" value="Nucleotide cyclase"/>
    <property type="match status" value="1"/>
</dbReference>
<feature type="domain" description="GGDEF" evidence="9">
    <location>
        <begin position="470"/>
        <end position="609"/>
    </location>
</feature>
<dbReference type="InterPro" id="IPR000014">
    <property type="entry name" value="PAS"/>
</dbReference>
<dbReference type="InterPro" id="IPR000160">
    <property type="entry name" value="GGDEF_dom"/>
</dbReference>
<protein>
    <recommendedName>
        <fullName evidence="2">diguanylate cyclase</fullName>
        <ecNumber evidence="2">2.7.7.65</ecNumber>
    </recommendedName>
</protein>
<organism evidence="10 11">
    <name type="scientific">Rhizorhabdus dicambivorans</name>
    <dbReference type="NCBI Taxonomy" id="1850238"/>
    <lineage>
        <taxon>Bacteria</taxon>
        <taxon>Pseudomonadati</taxon>
        <taxon>Pseudomonadota</taxon>
        <taxon>Alphaproteobacteria</taxon>
        <taxon>Sphingomonadales</taxon>
        <taxon>Sphingomonadaceae</taxon>
        <taxon>Rhizorhabdus</taxon>
    </lineage>
</organism>
<dbReference type="NCBIfam" id="TIGR00229">
    <property type="entry name" value="sensory_box"/>
    <property type="match status" value="1"/>
</dbReference>
<dbReference type="InterPro" id="IPR007895">
    <property type="entry name" value="MASE1"/>
</dbReference>
<dbReference type="InterPro" id="IPR043128">
    <property type="entry name" value="Rev_trsase/Diguanyl_cyclase"/>
</dbReference>
<evidence type="ECO:0000256" key="8">
    <source>
        <dbReference type="SAM" id="Phobius"/>
    </source>
</evidence>
<keyword evidence="4 8" id="KW-0812">Transmembrane</keyword>
<feature type="transmembrane region" description="Helical" evidence="8">
    <location>
        <begin position="68"/>
        <end position="85"/>
    </location>
</feature>
<dbReference type="PANTHER" id="PTHR45138">
    <property type="entry name" value="REGULATORY COMPONENTS OF SENSORY TRANSDUCTION SYSTEM"/>
    <property type="match status" value="1"/>
</dbReference>
<dbReference type="CDD" id="cd00130">
    <property type="entry name" value="PAS"/>
    <property type="match status" value="1"/>
</dbReference>
<dbReference type="NCBIfam" id="TIGR00254">
    <property type="entry name" value="GGDEF"/>
    <property type="match status" value="1"/>
</dbReference>
<evidence type="ECO:0000256" key="6">
    <source>
        <dbReference type="ARBA" id="ARBA00023136"/>
    </source>
</evidence>
<feature type="transmembrane region" description="Helical" evidence="8">
    <location>
        <begin position="247"/>
        <end position="270"/>
    </location>
</feature>
<feature type="transmembrane region" description="Helical" evidence="8">
    <location>
        <begin position="160"/>
        <end position="185"/>
    </location>
</feature>
<sequence>MQRFAGTSLRGRTMIAGLMRSLLLALLWTSSAALSVAFTRHGGGLATVWFANAILTAFLLIEPRQRHSLYILVTLLLSFLFNLWSGRTEALALALSVAGVGEALIAAALMARLSPADRLFDDSANLLRFALSSVIACVPPAIMMGLVMHGVSGASWWQIAAGWITTHGCGLLIMTPLLIVLHRAARDFRPDRIRPAALGRSIAMLGLVAGTTALVFGQSTYVLSFLIVPALLVPTFLLRAPGAAGSVAIIAIVASWFTIEGSGPFALMPVSAAERVYVMQLFIATMFLCALPIAALLDERDELAARTAAHLANMHGIADRIGDVLFRIDDRNAWAYLNPAYQAVTGRSVAGAIGRPVLADLPQRDHNRFNHALARLRAGRIPHYAFTSQIVDALGVTRYIEFALHAGTFGGQGEGISGVFRDVTARTLIDMQLRQKAVSARRDARTDPLTGLPNRRAFFERLETRMEAGHALALALFDLDHFKRINDAFGHPAGDAVLRHIAAAASSLLKDGEMIARIGGEEFALLIEDRIAGAAVATAERLIAAIASQKIALSPELTGSPEGIGLHMTISMGLARSKPGQAADDLLAEADRALYLAKNSGRNQLKLAA</sequence>
<evidence type="ECO:0000256" key="2">
    <source>
        <dbReference type="ARBA" id="ARBA00012528"/>
    </source>
</evidence>
<proteinExistence type="predicted"/>
<comment type="catalytic activity">
    <reaction evidence="7">
        <text>2 GTP = 3',3'-c-di-GMP + 2 diphosphate</text>
        <dbReference type="Rhea" id="RHEA:24898"/>
        <dbReference type="ChEBI" id="CHEBI:33019"/>
        <dbReference type="ChEBI" id="CHEBI:37565"/>
        <dbReference type="ChEBI" id="CHEBI:58805"/>
        <dbReference type="EC" id="2.7.7.65"/>
    </reaction>
</comment>
<dbReference type="InterPro" id="IPR035965">
    <property type="entry name" value="PAS-like_dom_sf"/>
</dbReference>
<comment type="subcellular location">
    <subcellularLocation>
        <location evidence="1">Cell membrane</location>
        <topology evidence="1">Multi-pass membrane protein</topology>
    </subcellularLocation>
</comment>
<feature type="transmembrane region" description="Helical" evidence="8">
    <location>
        <begin position="43"/>
        <end position="61"/>
    </location>
</feature>
<dbReference type="GO" id="GO:0043709">
    <property type="term" value="P:cell adhesion involved in single-species biofilm formation"/>
    <property type="evidence" value="ECO:0007669"/>
    <property type="project" value="TreeGrafter"/>
</dbReference>